<reference evidence="1" key="1">
    <citation type="submission" date="2023-11" db="EMBL/GenBank/DDBJ databases">
        <authorList>
            <person name="Alioto T."/>
            <person name="Alioto T."/>
            <person name="Gomez Garrido J."/>
        </authorList>
    </citation>
    <scope>NUCLEOTIDE SEQUENCE</scope>
</reference>
<proteinExistence type="predicted"/>
<evidence type="ECO:0000313" key="1">
    <source>
        <dbReference type="EMBL" id="CAK4031668.1"/>
    </source>
</evidence>
<protein>
    <submittedName>
        <fullName evidence="1">Uncharacterized protein</fullName>
    </submittedName>
</protein>
<dbReference type="PANTHER" id="PTHR40616:SF1">
    <property type="entry name" value="LINALOOL DEHYDRATASE_ISOMERASE DOMAIN-CONTAINING PROTEIN"/>
    <property type="match status" value="1"/>
</dbReference>
<name>A0AAI8Z3C2_9PEZI</name>
<comment type="caution">
    <text evidence="1">The sequence shown here is derived from an EMBL/GenBank/DDBJ whole genome shotgun (WGS) entry which is preliminary data.</text>
</comment>
<gene>
    <name evidence="1" type="ORF">LECACI_7A006826</name>
</gene>
<dbReference type="AlphaFoldDB" id="A0AAI8Z3C2"/>
<organism evidence="1 2">
    <name type="scientific">Lecanosticta acicola</name>
    <dbReference type="NCBI Taxonomy" id="111012"/>
    <lineage>
        <taxon>Eukaryota</taxon>
        <taxon>Fungi</taxon>
        <taxon>Dikarya</taxon>
        <taxon>Ascomycota</taxon>
        <taxon>Pezizomycotina</taxon>
        <taxon>Dothideomycetes</taxon>
        <taxon>Dothideomycetidae</taxon>
        <taxon>Mycosphaerellales</taxon>
        <taxon>Mycosphaerellaceae</taxon>
        <taxon>Lecanosticta</taxon>
    </lineage>
</organism>
<sequence>MDFMDRLYDPDAGYLFYFNTALLHETRSSSWYSAGLLARNENDDREQAIKIINNIIAPQFQNASQQWYGDYQVYPEQPTPGTEAYPDVIYNSWDPNWRGFIGTAFIVILEEFSHLLPPALQVRMVRSLHLDAIGDTYRVGGVAGDNLYSSYSNAALMHTVLSAWVGYKTGDANLTAEGETWAREIVELFDRNSTLSEFNSPTYLGVSLFALTLWDRYLPPNSTLAANGGRMISAIWDLVGEMYNANMKNLAGPWDRSYGYDMNRYLSVMGLWIWSFVGLDRAPVYKKPWAVAHVDDLEIGPLIAILSPYHERFIGSNALKAFTSFPGTHVVHSSAYSPAYDHSQRNTTTFLSANLTIGVESFDENVVGGPNINQASFNPMVIQWLKNDGKTGFITLYPEVEAMQARVIPDDSGTRARVSLTYPYGNETSRFTFHVDSNGLAGPRDVASWADIEGIRVSVSNESTVDLVPSASFCGLVGGACDTINEFDFWNFTYAMPAGSPAVARIVLDLEMV</sequence>
<dbReference type="Proteomes" id="UP001296104">
    <property type="component" value="Unassembled WGS sequence"/>
</dbReference>
<accession>A0AAI8Z3C2</accession>
<evidence type="ECO:0000313" key="2">
    <source>
        <dbReference type="Proteomes" id="UP001296104"/>
    </source>
</evidence>
<dbReference type="EMBL" id="CAVMBE010000051">
    <property type="protein sequence ID" value="CAK4031668.1"/>
    <property type="molecule type" value="Genomic_DNA"/>
</dbReference>
<keyword evidence="2" id="KW-1185">Reference proteome</keyword>
<dbReference type="PANTHER" id="PTHR40616">
    <property type="entry name" value="LINALOOL DEHYDRATASE_ISOMERASE DOMAIN-CONTAINING PROTEIN"/>
    <property type="match status" value="1"/>
</dbReference>